<protein>
    <submittedName>
        <fullName evidence="1">Uncharacterized protein</fullName>
    </submittedName>
</protein>
<dbReference type="EMBL" id="VLLL01000009">
    <property type="protein sequence ID" value="TWJ07833.1"/>
    <property type="molecule type" value="Genomic_DNA"/>
</dbReference>
<sequence>MSNSDDIMTKAVEIQELFMKIAESDFMVECAYAAPAGDKFSRLIEPYADVIERFRWAAELDPGKYDPMLEHIEYTKATLDSAEISDAMARIRTRLTYWEGNTAKDFVDNFLTPFDGVRIRQVFLAENVRRAVQATRDIEETVQRDMLELQDGIIEVLKQIKKEEKGFFDKLMAVAKVVGTIAGAAVAFGSMGPGLAIGLGLIATTGEAMSLQETFSVTVEGENPAEVVESMDKAINGLRDAMTREEDKLIEILAEDITMIDRDRVEPVPDFVCRRPDVADGVADLEQFRPPPSTR</sequence>
<evidence type="ECO:0000313" key="1">
    <source>
        <dbReference type="EMBL" id="TWJ07833.1"/>
    </source>
</evidence>
<gene>
    <name evidence="1" type="ORF">LX16_4613</name>
</gene>
<reference evidence="1 2" key="1">
    <citation type="journal article" date="2013" name="Stand. Genomic Sci.">
        <title>Genomic Encyclopedia of Type Strains, Phase I: The one thousand microbial genomes (KMG-I) project.</title>
        <authorList>
            <person name="Kyrpides N.C."/>
            <person name="Woyke T."/>
            <person name="Eisen J.A."/>
            <person name="Garrity G."/>
            <person name="Lilburn T.G."/>
            <person name="Beck B.J."/>
            <person name="Whitman W.B."/>
            <person name="Hugenholtz P."/>
            <person name="Klenk H.P."/>
        </authorList>
    </citation>
    <scope>NUCLEOTIDE SEQUENCE [LARGE SCALE GENOMIC DNA]</scope>
    <source>
        <strain evidence="1 2">DSM 45044</strain>
    </source>
</reference>
<proteinExistence type="predicted"/>
<accession>A0A562UQD2</accession>
<keyword evidence="2" id="KW-1185">Reference proteome</keyword>
<name>A0A562UQD2_9ACTN</name>
<organism evidence="1 2">
    <name type="scientific">Stackebrandtia albiflava</name>
    <dbReference type="NCBI Taxonomy" id="406432"/>
    <lineage>
        <taxon>Bacteria</taxon>
        <taxon>Bacillati</taxon>
        <taxon>Actinomycetota</taxon>
        <taxon>Actinomycetes</taxon>
        <taxon>Glycomycetales</taxon>
        <taxon>Glycomycetaceae</taxon>
        <taxon>Stackebrandtia</taxon>
    </lineage>
</organism>
<dbReference type="Proteomes" id="UP000321617">
    <property type="component" value="Unassembled WGS sequence"/>
</dbReference>
<dbReference type="AlphaFoldDB" id="A0A562UQD2"/>
<comment type="caution">
    <text evidence="1">The sequence shown here is derived from an EMBL/GenBank/DDBJ whole genome shotgun (WGS) entry which is preliminary data.</text>
</comment>
<dbReference type="RefSeq" id="WP_147143039.1">
    <property type="nucleotide sequence ID" value="NZ_BAABIJ010000005.1"/>
</dbReference>
<evidence type="ECO:0000313" key="2">
    <source>
        <dbReference type="Proteomes" id="UP000321617"/>
    </source>
</evidence>